<dbReference type="InterPro" id="IPR049244">
    <property type="entry name" value="DUF6879"/>
</dbReference>
<feature type="domain" description="DUF6879" evidence="1">
    <location>
        <begin position="5"/>
        <end position="169"/>
    </location>
</feature>
<proteinExistence type="predicted"/>
<dbReference type="Pfam" id="PF21806">
    <property type="entry name" value="DUF6879"/>
    <property type="match status" value="1"/>
</dbReference>
<dbReference type="AlphaFoldDB" id="A0A7W7LCB3"/>
<comment type="caution">
    <text evidence="2">The sequence shown here is derived from an EMBL/GenBank/DDBJ whole genome shotgun (WGS) entry which is preliminary data.</text>
</comment>
<dbReference type="RefSeq" id="WP_184734024.1">
    <property type="nucleotide sequence ID" value="NZ_BMRW01000005.1"/>
</dbReference>
<gene>
    <name evidence="2" type="ORF">FHS38_003041</name>
</gene>
<evidence type="ECO:0000259" key="1">
    <source>
        <dbReference type="Pfam" id="PF21806"/>
    </source>
</evidence>
<evidence type="ECO:0000313" key="2">
    <source>
        <dbReference type="EMBL" id="MBB4886996.1"/>
    </source>
</evidence>
<reference evidence="2 3" key="1">
    <citation type="submission" date="2020-08" db="EMBL/GenBank/DDBJ databases">
        <title>Genomic Encyclopedia of Type Strains, Phase III (KMG-III): the genomes of soil and plant-associated and newly described type strains.</title>
        <authorList>
            <person name="Whitman W."/>
        </authorList>
    </citation>
    <scope>NUCLEOTIDE SEQUENCE [LARGE SCALE GENOMIC DNA]</scope>
    <source>
        <strain evidence="2 3">CECT 3265</strain>
    </source>
</reference>
<accession>A0A7W7LCB3</accession>
<protein>
    <recommendedName>
        <fullName evidence="1">DUF6879 domain-containing protein</fullName>
    </recommendedName>
</protein>
<name>A0A7W7LCB3_STRNE</name>
<dbReference type="EMBL" id="JACHJG010000005">
    <property type="protein sequence ID" value="MBB4886996.1"/>
    <property type="molecule type" value="Genomic_DNA"/>
</dbReference>
<organism evidence="2 3">
    <name type="scientific">Streptomyces netropsis</name>
    <name type="common">Streptoverticillium netropsis</name>
    <dbReference type="NCBI Taxonomy" id="55404"/>
    <lineage>
        <taxon>Bacteria</taxon>
        <taxon>Bacillati</taxon>
        <taxon>Actinomycetota</taxon>
        <taxon>Actinomycetes</taxon>
        <taxon>Kitasatosporales</taxon>
        <taxon>Streptomycetaceae</taxon>
        <taxon>Streptomyces</taxon>
    </lineage>
</organism>
<evidence type="ECO:0000313" key="3">
    <source>
        <dbReference type="Proteomes" id="UP000556436"/>
    </source>
</evidence>
<dbReference type="Proteomes" id="UP000556436">
    <property type="component" value="Unassembled WGS sequence"/>
</dbReference>
<sequence>MAAPTLEDLLRRCERSAVHLETRDGYMRDDPMFVAWQKGHRDDPADRNSWWRPWLSLIQQTTARGVDVRRARVISEPVSDYVQFEYDVTFSNVAAGEQVRWLPRHRTTDLALPGNDFWLLDDTLVMVHHFGGDGQFTGEEVATEPALVKLCTSAFEAVWERATPHEKYRPA</sequence>
<keyword evidence="3" id="KW-1185">Reference proteome</keyword>